<dbReference type="Gene3D" id="3.40.47.10">
    <property type="match status" value="1"/>
</dbReference>
<sequence>MLTTHGSRIAALAVYRPARLVANEELSQRTTVSPEWIESRTGIKTRHHADEQETIAAMAAAAGEKAVVEADIDPAEVDLTIVASATRRVRMPGVAPEVASRIGLPNSGAYDLNAVCAGFTYSLAMASNAVRLGEARHALVIGAERTSEWIDPNDPDTFVIFGDGAGAAVVSRSETAGIGPAVWGSDGARHEVLGITEKADGREYVTMNGPLVYKWSTATMPDVAHRACAAAGVALEDIAWFVPHQANNRIIRTLTDNLGLPQDRVVNDVVDTGNTSAASVPLALSRLKESGRATPGDKVLLLGFGAGLTYAGQVVDLP</sequence>
<proteinExistence type="inferred from homology"/>
<dbReference type="EMBL" id="JACVQF010000229">
    <property type="protein sequence ID" value="MBD0424039.1"/>
    <property type="molecule type" value="Genomic_DNA"/>
</dbReference>
<dbReference type="InterPro" id="IPR013751">
    <property type="entry name" value="ACP_syn_III_N"/>
</dbReference>
<evidence type="ECO:0000256" key="4">
    <source>
        <dbReference type="ARBA" id="ARBA00022516"/>
    </source>
</evidence>
<evidence type="ECO:0000313" key="13">
    <source>
        <dbReference type="Proteomes" id="UP000621210"/>
    </source>
</evidence>
<keyword evidence="5" id="KW-0808">Transferase</keyword>
<evidence type="ECO:0000256" key="1">
    <source>
        <dbReference type="ARBA" id="ARBA00005189"/>
    </source>
</evidence>
<dbReference type="GO" id="GO:0044550">
    <property type="term" value="P:secondary metabolite biosynthetic process"/>
    <property type="evidence" value="ECO:0007669"/>
    <property type="project" value="TreeGrafter"/>
</dbReference>
<keyword evidence="3" id="KW-0963">Cytoplasm</keyword>
<gene>
    <name evidence="12" type="ORF">H0H10_33575</name>
</gene>
<dbReference type="SUPFAM" id="SSF53901">
    <property type="entry name" value="Thiolase-like"/>
    <property type="match status" value="1"/>
</dbReference>
<name>A0A926LAI9_9ACTN</name>
<keyword evidence="13" id="KW-1185">Reference proteome</keyword>
<evidence type="ECO:0000256" key="5">
    <source>
        <dbReference type="ARBA" id="ARBA00022679"/>
    </source>
</evidence>
<feature type="domain" description="Beta-ketoacyl-[acyl-carrier-protein] synthase III C-terminal" evidence="10">
    <location>
        <begin position="228"/>
        <end position="316"/>
    </location>
</feature>
<dbReference type="Pfam" id="PF08545">
    <property type="entry name" value="ACP_syn_III"/>
    <property type="match status" value="1"/>
</dbReference>
<dbReference type="Pfam" id="PF08541">
    <property type="entry name" value="ACP_syn_III_C"/>
    <property type="match status" value="1"/>
</dbReference>
<evidence type="ECO:0000313" key="12">
    <source>
        <dbReference type="EMBL" id="MBD0424039.1"/>
    </source>
</evidence>
<evidence type="ECO:0000256" key="2">
    <source>
        <dbReference type="ARBA" id="ARBA00008642"/>
    </source>
</evidence>
<dbReference type="RefSeq" id="WP_188184960.1">
    <property type="nucleotide sequence ID" value="NZ_JACVQF010000229.1"/>
</dbReference>
<comment type="caution">
    <text evidence="12">The sequence shown here is derived from an EMBL/GenBank/DDBJ whole genome shotgun (WGS) entry which is preliminary data.</text>
</comment>
<dbReference type="GO" id="GO:0004315">
    <property type="term" value="F:3-oxoacyl-[acyl-carrier-protein] synthase activity"/>
    <property type="evidence" value="ECO:0007669"/>
    <property type="project" value="InterPro"/>
</dbReference>
<dbReference type="NCBIfam" id="TIGR00747">
    <property type="entry name" value="fabH"/>
    <property type="match status" value="1"/>
</dbReference>
<dbReference type="NCBIfam" id="NF006829">
    <property type="entry name" value="PRK09352.1"/>
    <property type="match status" value="1"/>
</dbReference>
<keyword evidence="8" id="KW-0275">Fatty acid biosynthesis</keyword>
<dbReference type="AlphaFoldDB" id="A0A926LAI9"/>
<keyword evidence="6" id="KW-0276">Fatty acid metabolism</keyword>
<dbReference type="InterPro" id="IPR013747">
    <property type="entry name" value="ACP_syn_III_C"/>
</dbReference>
<dbReference type="CDD" id="cd00830">
    <property type="entry name" value="KAS_III"/>
    <property type="match status" value="1"/>
</dbReference>
<keyword evidence="4" id="KW-0444">Lipid biosynthesis</keyword>
<dbReference type="InterPro" id="IPR004655">
    <property type="entry name" value="FabH"/>
</dbReference>
<comment type="pathway">
    <text evidence="1">Lipid metabolism.</text>
</comment>
<evidence type="ECO:0000256" key="9">
    <source>
        <dbReference type="ARBA" id="ARBA00023315"/>
    </source>
</evidence>
<keyword evidence="9" id="KW-0012">Acyltransferase</keyword>
<dbReference type="InterPro" id="IPR016039">
    <property type="entry name" value="Thiolase-like"/>
</dbReference>
<organism evidence="12 13">
    <name type="scientific">Streptomyces griseicoloratus</name>
    <dbReference type="NCBI Taxonomy" id="2752516"/>
    <lineage>
        <taxon>Bacteria</taxon>
        <taxon>Bacillati</taxon>
        <taxon>Actinomycetota</taxon>
        <taxon>Actinomycetes</taxon>
        <taxon>Kitasatosporales</taxon>
        <taxon>Streptomycetaceae</taxon>
        <taxon>Streptomyces</taxon>
    </lineage>
</organism>
<dbReference type="GO" id="GO:0006633">
    <property type="term" value="P:fatty acid biosynthetic process"/>
    <property type="evidence" value="ECO:0007669"/>
    <property type="project" value="UniProtKB-KW"/>
</dbReference>
<dbReference type="Proteomes" id="UP000621210">
    <property type="component" value="Unassembled WGS sequence"/>
</dbReference>
<comment type="similarity">
    <text evidence="2">Belongs to the thiolase-like superfamily. FabH family.</text>
</comment>
<dbReference type="PANTHER" id="PTHR34069:SF2">
    <property type="entry name" value="BETA-KETOACYL-[ACYL-CARRIER-PROTEIN] SYNTHASE III"/>
    <property type="match status" value="1"/>
</dbReference>
<reference evidence="12" key="1">
    <citation type="submission" date="2020-09" db="EMBL/GenBank/DDBJ databases">
        <title>Streptomyces grisecoloratus sp. nov., isolated from cotton soil.</title>
        <authorList>
            <person name="Xing L."/>
        </authorList>
    </citation>
    <scope>NUCLEOTIDE SEQUENCE</scope>
    <source>
        <strain evidence="12">TRM S81-3</strain>
    </source>
</reference>
<evidence type="ECO:0000259" key="11">
    <source>
        <dbReference type="Pfam" id="PF08545"/>
    </source>
</evidence>
<evidence type="ECO:0000256" key="8">
    <source>
        <dbReference type="ARBA" id="ARBA00023160"/>
    </source>
</evidence>
<evidence type="ECO:0000256" key="7">
    <source>
        <dbReference type="ARBA" id="ARBA00023098"/>
    </source>
</evidence>
<evidence type="ECO:0000259" key="10">
    <source>
        <dbReference type="Pfam" id="PF08541"/>
    </source>
</evidence>
<protein>
    <submittedName>
        <fullName evidence="12">Ketoacyl-ACP synthase III</fullName>
    </submittedName>
</protein>
<keyword evidence="7" id="KW-0443">Lipid metabolism</keyword>
<evidence type="ECO:0000256" key="6">
    <source>
        <dbReference type="ARBA" id="ARBA00022832"/>
    </source>
</evidence>
<dbReference type="PANTHER" id="PTHR34069">
    <property type="entry name" value="3-OXOACYL-[ACYL-CARRIER-PROTEIN] SYNTHASE 3"/>
    <property type="match status" value="1"/>
</dbReference>
<evidence type="ECO:0000256" key="3">
    <source>
        <dbReference type="ARBA" id="ARBA00022490"/>
    </source>
</evidence>
<reference evidence="12" key="2">
    <citation type="submission" date="2020-09" db="EMBL/GenBank/DDBJ databases">
        <authorList>
            <person name="Luo X."/>
        </authorList>
    </citation>
    <scope>NUCLEOTIDE SEQUENCE</scope>
    <source>
        <strain evidence="12">TRM S81-3</strain>
    </source>
</reference>
<feature type="domain" description="Beta-ketoacyl-[acyl-carrier-protein] synthase III N-terminal" evidence="11">
    <location>
        <begin position="110"/>
        <end position="187"/>
    </location>
</feature>
<accession>A0A926LAI9</accession>